<dbReference type="RefSeq" id="WP_344875946.1">
    <property type="nucleotide sequence ID" value="NZ_BAABAL010000012.1"/>
</dbReference>
<accession>A0ABP7SBX5</accession>
<keyword evidence="2" id="KW-1185">Reference proteome</keyword>
<protein>
    <submittedName>
        <fullName evidence="1">Uncharacterized protein</fullName>
    </submittedName>
</protein>
<proteinExistence type="predicted"/>
<gene>
    <name evidence="1" type="ORF">GCM10022247_34670</name>
</gene>
<sequence>MFSLSALKARLRHQSDGPRRVLQLLGTPTSRAAVSVVADLITRADAAVLSRREDLAQLAATVSCVEALAIVIVLRNAADTAPAHALLWEHFWGGCTDDCRPPTSESVEEDARWLDRVEQSFAAAVAAQKPPRAVHESVAGHKRYGSTGCTCRT</sequence>
<comment type="caution">
    <text evidence="1">The sequence shown here is derived from an EMBL/GenBank/DDBJ whole genome shotgun (WGS) entry which is preliminary data.</text>
</comment>
<organism evidence="1 2">
    <name type="scientific">Allokutzneria multivorans</name>
    <dbReference type="NCBI Taxonomy" id="1142134"/>
    <lineage>
        <taxon>Bacteria</taxon>
        <taxon>Bacillati</taxon>
        <taxon>Actinomycetota</taxon>
        <taxon>Actinomycetes</taxon>
        <taxon>Pseudonocardiales</taxon>
        <taxon>Pseudonocardiaceae</taxon>
        <taxon>Allokutzneria</taxon>
    </lineage>
</organism>
<evidence type="ECO:0000313" key="2">
    <source>
        <dbReference type="Proteomes" id="UP001501747"/>
    </source>
</evidence>
<evidence type="ECO:0000313" key="1">
    <source>
        <dbReference type="EMBL" id="GAA4009591.1"/>
    </source>
</evidence>
<reference evidence="2" key="1">
    <citation type="journal article" date="2019" name="Int. J. Syst. Evol. Microbiol.">
        <title>The Global Catalogue of Microorganisms (GCM) 10K type strain sequencing project: providing services to taxonomists for standard genome sequencing and annotation.</title>
        <authorList>
            <consortium name="The Broad Institute Genomics Platform"/>
            <consortium name="The Broad Institute Genome Sequencing Center for Infectious Disease"/>
            <person name="Wu L."/>
            <person name="Ma J."/>
        </authorList>
    </citation>
    <scope>NUCLEOTIDE SEQUENCE [LARGE SCALE GENOMIC DNA]</scope>
    <source>
        <strain evidence="2">JCM 17342</strain>
    </source>
</reference>
<dbReference type="Proteomes" id="UP001501747">
    <property type="component" value="Unassembled WGS sequence"/>
</dbReference>
<dbReference type="EMBL" id="BAABAL010000012">
    <property type="protein sequence ID" value="GAA4009591.1"/>
    <property type="molecule type" value="Genomic_DNA"/>
</dbReference>
<name>A0ABP7SBX5_9PSEU</name>